<sequence>MKKVLLILGGVVALGILSCGGFLFFAASKNADIIGDFSKLIATGNPDQFLGECTPTLAKQLERPLVGKWMSAINTNLGTFKDTDLNGFDYNTSWNNGVQRTESSGVANYEKGTARMDVVYVDGKIDGFEFDSQQMPTDWFLRLDDTSFYQEQAKAFLQRMVDGEADALYAEMHPALKEVKSLEAFESDIAAMQQWGGAVKEIHIVGDAFDDVEKGQVLRVEAEIRGEKATLPASVKFEFTGLAAPILGYGINNPSANEAP</sequence>
<protein>
    <submittedName>
        <fullName evidence="1">Uncharacterized protein</fullName>
    </submittedName>
</protein>
<dbReference type="PROSITE" id="PS51257">
    <property type="entry name" value="PROKAR_LIPOPROTEIN"/>
    <property type="match status" value="1"/>
</dbReference>
<dbReference type="AlphaFoldDB" id="A0A5C5ZAR4"/>
<name>A0A5C5ZAR4_9BACT</name>
<dbReference type="Proteomes" id="UP000315010">
    <property type="component" value="Unassembled WGS sequence"/>
</dbReference>
<gene>
    <name evidence="1" type="ORF">CA13_56820</name>
</gene>
<organism evidence="1 2">
    <name type="scientific">Novipirellula herctigrandis</name>
    <dbReference type="NCBI Taxonomy" id="2527986"/>
    <lineage>
        <taxon>Bacteria</taxon>
        <taxon>Pseudomonadati</taxon>
        <taxon>Planctomycetota</taxon>
        <taxon>Planctomycetia</taxon>
        <taxon>Pirellulales</taxon>
        <taxon>Pirellulaceae</taxon>
        <taxon>Novipirellula</taxon>
    </lineage>
</organism>
<accession>A0A5C5ZAR4</accession>
<comment type="caution">
    <text evidence="1">The sequence shown here is derived from an EMBL/GenBank/DDBJ whole genome shotgun (WGS) entry which is preliminary data.</text>
</comment>
<evidence type="ECO:0000313" key="1">
    <source>
        <dbReference type="EMBL" id="TWT84206.1"/>
    </source>
</evidence>
<proteinExistence type="predicted"/>
<dbReference type="RefSeq" id="WP_146401814.1">
    <property type="nucleotide sequence ID" value="NZ_SJPJ01000001.1"/>
</dbReference>
<reference evidence="1 2" key="1">
    <citation type="submission" date="2019-02" db="EMBL/GenBank/DDBJ databases">
        <title>Deep-cultivation of Planctomycetes and their phenomic and genomic characterization uncovers novel biology.</title>
        <authorList>
            <person name="Wiegand S."/>
            <person name="Jogler M."/>
            <person name="Boedeker C."/>
            <person name="Pinto D."/>
            <person name="Vollmers J."/>
            <person name="Rivas-Marin E."/>
            <person name="Kohn T."/>
            <person name="Peeters S.H."/>
            <person name="Heuer A."/>
            <person name="Rast P."/>
            <person name="Oberbeckmann S."/>
            <person name="Bunk B."/>
            <person name="Jeske O."/>
            <person name="Meyerdierks A."/>
            <person name="Storesund J.E."/>
            <person name="Kallscheuer N."/>
            <person name="Luecker S."/>
            <person name="Lage O.M."/>
            <person name="Pohl T."/>
            <person name="Merkel B.J."/>
            <person name="Hornburger P."/>
            <person name="Mueller R.-W."/>
            <person name="Bruemmer F."/>
            <person name="Labrenz M."/>
            <person name="Spormann A.M."/>
            <person name="Op Den Camp H."/>
            <person name="Overmann J."/>
            <person name="Amann R."/>
            <person name="Jetten M.S.M."/>
            <person name="Mascher T."/>
            <person name="Medema M.H."/>
            <person name="Devos D.P."/>
            <person name="Kaster A.-K."/>
            <person name="Ovreas L."/>
            <person name="Rohde M."/>
            <person name="Galperin M.Y."/>
            <person name="Jogler C."/>
        </authorList>
    </citation>
    <scope>NUCLEOTIDE SEQUENCE [LARGE SCALE GENOMIC DNA]</scope>
    <source>
        <strain evidence="1 2">CA13</strain>
    </source>
</reference>
<evidence type="ECO:0000313" key="2">
    <source>
        <dbReference type="Proteomes" id="UP000315010"/>
    </source>
</evidence>
<dbReference type="EMBL" id="SJPJ01000001">
    <property type="protein sequence ID" value="TWT84206.1"/>
    <property type="molecule type" value="Genomic_DNA"/>
</dbReference>
<keyword evidence="2" id="KW-1185">Reference proteome</keyword>